<dbReference type="InParanoid" id="H3HBT4"/>
<evidence type="ECO:0000313" key="3">
    <source>
        <dbReference type="Proteomes" id="UP000005238"/>
    </source>
</evidence>
<dbReference type="EMBL" id="DS566015">
    <property type="status" value="NOT_ANNOTATED_CDS"/>
    <property type="molecule type" value="Genomic_DNA"/>
</dbReference>
<keyword evidence="3" id="KW-1185">Reference proteome</keyword>
<dbReference type="eggNOG" id="ENOG502RRVI">
    <property type="taxonomic scope" value="Eukaryota"/>
</dbReference>
<organism evidence="2 3">
    <name type="scientific">Phytophthora ramorum</name>
    <name type="common">Sudden oak death agent</name>
    <dbReference type="NCBI Taxonomy" id="164328"/>
    <lineage>
        <taxon>Eukaryota</taxon>
        <taxon>Sar</taxon>
        <taxon>Stramenopiles</taxon>
        <taxon>Oomycota</taxon>
        <taxon>Peronosporomycetes</taxon>
        <taxon>Peronosporales</taxon>
        <taxon>Peronosporaceae</taxon>
        <taxon>Phytophthora</taxon>
    </lineage>
</organism>
<dbReference type="VEuPathDB" id="FungiDB:KRP23_3342"/>
<reference evidence="2" key="2">
    <citation type="submission" date="2015-06" db="UniProtKB">
        <authorList>
            <consortium name="EnsemblProtists"/>
        </authorList>
    </citation>
    <scope>IDENTIFICATION</scope>
    <source>
        <strain evidence="2">Pr102</strain>
    </source>
</reference>
<name>H3HBT4_PHYRM</name>
<evidence type="ECO:0000313" key="2">
    <source>
        <dbReference type="EnsemblProtists" id="Phyra94490"/>
    </source>
</evidence>
<sequence length="74" mass="8583">MPVQIRILPKTRKYLSPMEKYFGSVSVECVLSDIFWSSMKGDLGRVKHLVEIEGESPTDSKLDPWNLHQTPLHW</sequence>
<dbReference type="HOGENOM" id="CLU_2693182_0_0_1"/>
<dbReference type="STRING" id="164328.H3HBT4"/>
<dbReference type="OMA" id="DIFWSSM"/>
<accession>H3HBT4</accession>
<dbReference type="VEuPathDB" id="FungiDB:KRP22_3431"/>
<feature type="region of interest" description="Disordered" evidence="1">
    <location>
        <begin position="54"/>
        <end position="74"/>
    </location>
</feature>
<evidence type="ECO:0000256" key="1">
    <source>
        <dbReference type="SAM" id="MobiDB-lite"/>
    </source>
</evidence>
<dbReference type="Proteomes" id="UP000005238">
    <property type="component" value="Unassembled WGS sequence"/>
</dbReference>
<proteinExistence type="predicted"/>
<protein>
    <submittedName>
        <fullName evidence="2">Uncharacterized protein</fullName>
    </submittedName>
</protein>
<dbReference type="AlphaFoldDB" id="H3HBT4"/>
<reference evidence="3" key="1">
    <citation type="journal article" date="2006" name="Science">
        <title>Phytophthora genome sequences uncover evolutionary origins and mechanisms of pathogenesis.</title>
        <authorList>
            <person name="Tyler B.M."/>
            <person name="Tripathy S."/>
            <person name="Zhang X."/>
            <person name="Dehal P."/>
            <person name="Jiang R.H."/>
            <person name="Aerts A."/>
            <person name="Arredondo F.D."/>
            <person name="Baxter L."/>
            <person name="Bensasson D."/>
            <person name="Beynon J.L."/>
            <person name="Chapman J."/>
            <person name="Damasceno C.M."/>
            <person name="Dorrance A.E."/>
            <person name="Dou D."/>
            <person name="Dickerman A.W."/>
            <person name="Dubchak I.L."/>
            <person name="Garbelotto M."/>
            <person name="Gijzen M."/>
            <person name="Gordon S.G."/>
            <person name="Govers F."/>
            <person name="Grunwald N.J."/>
            <person name="Huang W."/>
            <person name="Ivors K.L."/>
            <person name="Jones R.W."/>
            <person name="Kamoun S."/>
            <person name="Krampis K."/>
            <person name="Lamour K.H."/>
            <person name="Lee M.K."/>
            <person name="McDonald W.H."/>
            <person name="Medina M."/>
            <person name="Meijer H.J."/>
            <person name="Nordberg E.K."/>
            <person name="Maclean D.J."/>
            <person name="Ospina-Giraldo M.D."/>
            <person name="Morris P.F."/>
            <person name="Phuntumart V."/>
            <person name="Putnam N.H."/>
            <person name="Rash S."/>
            <person name="Rose J.K."/>
            <person name="Sakihama Y."/>
            <person name="Salamov A.A."/>
            <person name="Savidor A."/>
            <person name="Scheuring C.F."/>
            <person name="Smith B.M."/>
            <person name="Sobral B.W."/>
            <person name="Terry A."/>
            <person name="Torto-Alalibo T.A."/>
            <person name="Win J."/>
            <person name="Xu Z."/>
            <person name="Zhang H."/>
            <person name="Grigoriev I.V."/>
            <person name="Rokhsar D.S."/>
            <person name="Boore J.L."/>
        </authorList>
    </citation>
    <scope>NUCLEOTIDE SEQUENCE [LARGE SCALE GENOMIC DNA]</scope>
    <source>
        <strain evidence="3">Pr102</strain>
    </source>
</reference>
<dbReference type="EnsemblProtists" id="Phyra94490">
    <property type="protein sequence ID" value="Phyra94490"/>
    <property type="gene ID" value="Phyra94490"/>
</dbReference>